<evidence type="ECO:0000313" key="2">
    <source>
        <dbReference type="Proteomes" id="UP001177021"/>
    </source>
</evidence>
<name>A0ACB0L184_TRIPR</name>
<reference evidence="1" key="1">
    <citation type="submission" date="2023-10" db="EMBL/GenBank/DDBJ databases">
        <authorList>
            <person name="Rodriguez Cubillos JULIANA M."/>
            <person name="De Vega J."/>
        </authorList>
    </citation>
    <scope>NUCLEOTIDE SEQUENCE</scope>
</reference>
<evidence type="ECO:0000313" key="1">
    <source>
        <dbReference type="EMBL" id="CAJ2661919.1"/>
    </source>
</evidence>
<dbReference type="EMBL" id="CASHSV030000409">
    <property type="protein sequence ID" value="CAJ2661919.1"/>
    <property type="molecule type" value="Genomic_DNA"/>
</dbReference>
<comment type="caution">
    <text evidence="1">The sequence shown here is derived from an EMBL/GenBank/DDBJ whole genome shotgun (WGS) entry which is preliminary data.</text>
</comment>
<proteinExistence type="predicted"/>
<accession>A0ACB0L184</accession>
<keyword evidence="2" id="KW-1185">Reference proteome</keyword>
<sequence>MVQSLWRDDGRFGCRIETREQLQIHYERLDWNIHATVVEWTVWTVQAQCHFLLDYINLTSSPMKDTIQASWPT</sequence>
<gene>
    <name evidence="1" type="ORF">MILVUS5_LOCUS27554</name>
</gene>
<dbReference type="Proteomes" id="UP001177021">
    <property type="component" value="Unassembled WGS sequence"/>
</dbReference>
<organism evidence="1 2">
    <name type="scientific">Trifolium pratense</name>
    <name type="common">Red clover</name>
    <dbReference type="NCBI Taxonomy" id="57577"/>
    <lineage>
        <taxon>Eukaryota</taxon>
        <taxon>Viridiplantae</taxon>
        <taxon>Streptophyta</taxon>
        <taxon>Embryophyta</taxon>
        <taxon>Tracheophyta</taxon>
        <taxon>Spermatophyta</taxon>
        <taxon>Magnoliopsida</taxon>
        <taxon>eudicotyledons</taxon>
        <taxon>Gunneridae</taxon>
        <taxon>Pentapetalae</taxon>
        <taxon>rosids</taxon>
        <taxon>fabids</taxon>
        <taxon>Fabales</taxon>
        <taxon>Fabaceae</taxon>
        <taxon>Papilionoideae</taxon>
        <taxon>50 kb inversion clade</taxon>
        <taxon>NPAAA clade</taxon>
        <taxon>Hologalegina</taxon>
        <taxon>IRL clade</taxon>
        <taxon>Trifolieae</taxon>
        <taxon>Trifolium</taxon>
    </lineage>
</organism>
<protein>
    <submittedName>
        <fullName evidence="1">Uncharacterized protein</fullName>
    </submittedName>
</protein>